<gene>
    <name evidence="1" type="ORF">CK820_G0055379</name>
</gene>
<protein>
    <submittedName>
        <fullName evidence="1">TBC1D26 isoform 7</fullName>
    </submittedName>
</protein>
<reference evidence="1 2" key="1">
    <citation type="submission" date="2017-12" db="EMBL/GenBank/DDBJ databases">
        <title>High-resolution comparative analysis of great ape genomes.</title>
        <authorList>
            <person name="Pollen A."/>
            <person name="Hastie A."/>
            <person name="Hormozdiari F."/>
            <person name="Dougherty M."/>
            <person name="Liu R."/>
            <person name="Chaisson M."/>
            <person name="Hoppe E."/>
            <person name="Hill C."/>
            <person name="Pang A."/>
            <person name="Hillier L."/>
            <person name="Baker C."/>
            <person name="Armstrong J."/>
            <person name="Shendure J."/>
            <person name="Paten B."/>
            <person name="Wilson R."/>
            <person name="Chao H."/>
            <person name="Schneider V."/>
            <person name="Ventura M."/>
            <person name="Kronenberg Z."/>
            <person name="Murali S."/>
            <person name="Gordon D."/>
            <person name="Cantsilieris S."/>
            <person name="Munson K."/>
            <person name="Nelson B."/>
            <person name="Raja A."/>
            <person name="Underwood J."/>
            <person name="Diekhans M."/>
            <person name="Fiddes I."/>
            <person name="Haussler D."/>
            <person name="Eichler E."/>
        </authorList>
    </citation>
    <scope>NUCLEOTIDE SEQUENCE [LARGE SCALE GENOMIC DNA]</scope>
    <source>
        <strain evidence="1">Yerkes chimp pedigree #C0471</strain>
    </source>
</reference>
<evidence type="ECO:0000313" key="2">
    <source>
        <dbReference type="Proteomes" id="UP000236370"/>
    </source>
</evidence>
<dbReference type="STRING" id="9598.ENSPTRP00000050927"/>
<dbReference type="EMBL" id="NBAG03000759">
    <property type="protein sequence ID" value="PNI11451.1"/>
    <property type="molecule type" value="Genomic_DNA"/>
</dbReference>
<proteinExistence type="predicted"/>
<feature type="non-terminal residue" evidence="1">
    <location>
        <position position="66"/>
    </location>
</feature>
<comment type="caution">
    <text evidence="1">The sequence shown here is derived from an EMBL/GenBank/DDBJ whole genome shotgun (WGS) entry which is preliminary data.</text>
</comment>
<evidence type="ECO:0000313" key="1">
    <source>
        <dbReference type="EMBL" id="PNI11451.1"/>
    </source>
</evidence>
<sequence length="66" mass="7243">MEMDEDPDNLPAQGQGNIIITKYEQGHRAGAAVDLGHEQVDVGKYTNNLGIVHEMELPRVSALEVK</sequence>
<dbReference type="AlphaFoldDB" id="A0A2J8ILQ9"/>
<name>A0A2J8ILQ9_PANTR</name>
<accession>A0A2J8ILQ9</accession>
<dbReference type="Proteomes" id="UP000236370">
    <property type="component" value="Unassembled WGS sequence"/>
</dbReference>
<organism evidence="1 2">
    <name type="scientific">Pan troglodytes</name>
    <name type="common">Chimpanzee</name>
    <dbReference type="NCBI Taxonomy" id="9598"/>
    <lineage>
        <taxon>Eukaryota</taxon>
        <taxon>Metazoa</taxon>
        <taxon>Chordata</taxon>
        <taxon>Craniata</taxon>
        <taxon>Vertebrata</taxon>
        <taxon>Euteleostomi</taxon>
        <taxon>Mammalia</taxon>
        <taxon>Eutheria</taxon>
        <taxon>Euarchontoglires</taxon>
        <taxon>Primates</taxon>
        <taxon>Haplorrhini</taxon>
        <taxon>Catarrhini</taxon>
        <taxon>Hominidae</taxon>
        <taxon>Pan</taxon>
    </lineage>
</organism>